<protein>
    <recommendedName>
        <fullName evidence="4">DUF4367 domain-containing protein</fullName>
    </recommendedName>
</protein>
<dbReference type="EMBL" id="JBEZFP010000074">
    <property type="protein sequence ID" value="MEU8136912.1"/>
    <property type="molecule type" value="Genomic_DNA"/>
</dbReference>
<evidence type="ECO:0008006" key="4">
    <source>
        <dbReference type="Google" id="ProtNLM"/>
    </source>
</evidence>
<keyword evidence="3" id="KW-1185">Reference proteome</keyword>
<dbReference type="RefSeq" id="WP_358357998.1">
    <property type="nucleotide sequence ID" value="NZ_JBEZFP010000074.1"/>
</dbReference>
<evidence type="ECO:0000313" key="2">
    <source>
        <dbReference type="EMBL" id="MEU8136912.1"/>
    </source>
</evidence>
<accession>A0ABV3DNY4</accession>
<name>A0ABV3DNY4_9ACTN</name>
<feature type="compositionally biased region" description="Low complexity" evidence="1">
    <location>
        <begin position="69"/>
        <end position="84"/>
    </location>
</feature>
<evidence type="ECO:0000313" key="3">
    <source>
        <dbReference type="Proteomes" id="UP001551482"/>
    </source>
</evidence>
<organism evidence="2 3">
    <name type="scientific">Streptodolium elevatio</name>
    <dbReference type="NCBI Taxonomy" id="3157996"/>
    <lineage>
        <taxon>Bacteria</taxon>
        <taxon>Bacillati</taxon>
        <taxon>Actinomycetota</taxon>
        <taxon>Actinomycetes</taxon>
        <taxon>Kitasatosporales</taxon>
        <taxon>Streptomycetaceae</taxon>
        <taxon>Streptodolium</taxon>
    </lineage>
</organism>
<reference evidence="2 3" key="1">
    <citation type="submission" date="2024-06" db="EMBL/GenBank/DDBJ databases">
        <title>The Natural Products Discovery Center: Release of the First 8490 Sequenced Strains for Exploring Actinobacteria Biosynthetic Diversity.</title>
        <authorList>
            <person name="Kalkreuter E."/>
            <person name="Kautsar S.A."/>
            <person name="Yang D."/>
            <person name="Bader C.D."/>
            <person name="Teijaro C.N."/>
            <person name="Fluegel L."/>
            <person name="Davis C.M."/>
            <person name="Simpson J.R."/>
            <person name="Lauterbach L."/>
            <person name="Steele A.D."/>
            <person name="Gui C."/>
            <person name="Meng S."/>
            <person name="Li G."/>
            <person name="Viehrig K."/>
            <person name="Ye F."/>
            <person name="Su P."/>
            <person name="Kiefer A.F."/>
            <person name="Nichols A."/>
            <person name="Cepeda A.J."/>
            <person name="Yan W."/>
            <person name="Fan B."/>
            <person name="Jiang Y."/>
            <person name="Adhikari A."/>
            <person name="Zheng C.-J."/>
            <person name="Schuster L."/>
            <person name="Cowan T.M."/>
            <person name="Smanski M.J."/>
            <person name="Chevrette M.G."/>
            <person name="De Carvalho L.P.S."/>
            <person name="Shen B."/>
        </authorList>
    </citation>
    <scope>NUCLEOTIDE SEQUENCE [LARGE SCALE GENOMIC DNA]</scope>
    <source>
        <strain evidence="2 3">NPDC048946</strain>
    </source>
</reference>
<comment type="caution">
    <text evidence="2">The sequence shown here is derived from an EMBL/GenBank/DDBJ whole genome shotgun (WGS) entry which is preliminary data.</text>
</comment>
<evidence type="ECO:0000256" key="1">
    <source>
        <dbReference type="SAM" id="MobiDB-lite"/>
    </source>
</evidence>
<sequence>MSTFDVDDLRRILAAEADENAPEMLGLVPSVLAAAPERRRNRILRITGTSVVLALLVACIPFMRDGADRTSPAPSAPTAGAIPPELQPSPGVPAAPYAAGTPVTLIASVDPGAGYVAMLDGLIGTTQVLSIRPAKPTQGDSGGVLFVYQPGTFDPAPYATGQIVTVRGRPAFFASRGKPGDPGWEAALVWQDPSGIWFLYVKPGSVPEPLRRVAEAVRITPREATVPMNFGTVPTGLRMRLARLGGGLSDVLFDVTTPQWRPSPDYSVLNSLDDLRTGFTVLVQPRAGLEHAVPTAIPPTRVGEADTWHSEDTSGNHVVTEPGQSSVVFTTDKCIGHILVRDTRQIPRGVVDAFIAGIDFRDCSDPTTWVPLRY</sequence>
<gene>
    <name evidence="2" type="ORF">AB0C36_25795</name>
</gene>
<dbReference type="Proteomes" id="UP001551482">
    <property type="component" value="Unassembled WGS sequence"/>
</dbReference>
<feature type="region of interest" description="Disordered" evidence="1">
    <location>
        <begin position="68"/>
        <end position="88"/>
    </location>
</feature>
<proteinExistence type="predicted"/>